<keyword evidence="2" id="KW-1185">Reference proteome</keyword>
<dbReference type="InterPro" id="IPR010310">
    <property type="entry name" value="T7SS_ESAT-6-like"/>
</dbReference>
<evidence type="ECO:0000313" key="1">
    <source>
        <dbReference type="EMBL" id="OHU01130.1"/>
    </source>
</evidence>
<dbReference type="EMBL" id="MLHV01000008">
    <property type="protein sequence ID" value="OHU01130.1"/>
    <property type="molecule type" value="Genomic_DNA"/>
</dbReference>
<dbReference type="AlphaFoldDB" id="A0A1S1K556"/>
<dbReference type="OrthoDB" id="4380842at2"/>
<proteinExistence type="predicted"/>
<accession>A0A1Q9W9N2</accession>
<dbReference type="InterPro" id="IPR036689">
    <property type="entry name" value="ESAT-6-like_sf"/>
</dbReference>
<dbReference type="Gene3D" id="1.10.287.1060">
    <property type="entry name" value="ESAT-6-like"/>
    <property type="match status" value="1"/>
</dbReference>
<name>A0A1S1K556_9MYCO</name>
<sequence>MGNEQVKLNLGSLDQMIAELASFDSEIEQQIAALESRVASLHTRWEGDGAVKHAQAQAEWAKGAQLLSDGIKGLHHASAAAHRNFQEAIAANKARFS</sequence>
<comment type="caution">
    <text evidence="1">The sequence shown here is derived from an EMBL/GenBank/DDBJ whole genome shotgun (WGS) entry which is preliminary data.</text>
</comment>
<organism evidence="1 2">
    <name type="scientific">Mycobacterium syngnathidarum</name>
    <dbReference type="NCBI Taxonomy" id="1908205"/>
    <lineage>
        <taxon>Bacteria</taxon>
        <taxon>Bacillati</taxon>
        <taxon>Actinomycetota</taxon>
        <taxon>Actinomycetes</taxon>
        <taxon>Mycobacteriales</taxon>
        <taxon>Mycobacteriaceae</taxon>
        <taxon>Mycobacterium</taxon>
    </lineage>
</organism>
<evidence type="ECO:0000313" key="2">
    <source>
        <dbReference type="Proteomes" id="UP000179636"/>
    </source>
</evidence>
<dbReference type="Proteomes" id="UP000179636">
    <property type="component" value="Unassembled WGS sequence"/>
</dbReference>
<dbReference type="RefSeq" id="WP_070944813.1">
    <property type="nucleotide sequence ID" value="NZ_MLCL01000062.1"/>
</dbReference>
<protein>
    <submittedName>
        <fullName evidence="1">Type VII secretion protein</fullName>
    </submittedName>
</protein>
<dbReference type="Pfam" id="PF06013">
    <property type="entry name" value="WXG100"/>
    <property type="match status" value="1"/>
</dbReference>
<dbReference type="SUPFAM" id="SSF140453">
    <property type="entry name" value="EsxAB dimer-like"/>
    <property type="match status" value="1"/>
</dbReference>
<accession>A0A1S1K556</accession>
<dbReference type="STRING" id="1908205.BKG60_16780"/>
<gene>
    <name evidence="1" type="ORF">BKG61_11170</name>
</gene>
<reference evidence="1 2" key="1">
    <citation type="submission" date="2016-10" db="EMBL/GenBank/DDBJ databases">
        <title>Evaluation of Human, Animal and Environmental Mycobacterium chelonae Isolates by Core Genome Phylogenomic Analysis, Targeted Gene Comparison, and Anti-microbial Susceptibility Patterns: A Tale of Mistaken Identities.</title>
        <authorList>
            <person name="Fogelson S.B."/>
            <person name="Camus A.C."/>
            <person name="Lorenz W."/>
            <person name="Vasireddy R."/>
            <person name="Vasireddy S."/>
            <person name="Smith T."/>
            <person name="Brown-Elliott B.A."/>
            <person name="Wallace R.J.Jr."/>
            <person name="Hasan N.A."/>
            <person name="Reischl U."/>
            <person name="Sanchez S."/>
        </authorList>
    </citation>
    <scope>NUCLEOTIDE SEQUENCE [LARGE SCALE GENOMIC DNA]</scope>
    <source>
        <strain evidence="1 2">24999</strain>
    </source>
</reference>